<dbReference type="Pfam" id="PF13450">
    <property type="entry name" value="NAD_binding_8"/>
    <property type="match status" value="1"/>
</dbReference>
<dbReference type="Pfam" id="PF13692">
    <property type="entry name" value="Glyco_trans_1_4"/>
    <property type="match status" value="1"/>
</dbReference>
<organism evidence="7 8">
    <name type="scientific">Granulicella sibirica</name>
    <dbReference type="NCBI Taxonomy" id="2479048"/>
    <lineage>
        <taxon>Bacteria</taxon>
        <taxon>Pseudomonadati</taxon>
        <taxon>Acidobacteriota</taxon>
        <taxon>Terriglobia</taxon>
        <taxon>Terriglobales</taxon>
        <taxon>Acidobacteriaceae</taxon>
        <taxon>Granulicella</taxon>
    </lineage>
</organism>
<dbReference type="SUPFAM" id="SSF51971">
    <property type="entry name" value="Nucleotide-binding domain"/>
    <property type="match status" value="1"/>
</dbReference>
<dbReference type="CDD" id="cd04950">
    <property type="entry name" value="GT4_TuaH-like"/>
    <property type="match status" value="1"/>
</dbReference>
<evidence type="ECO:0000313" key="8">
    <source>
        <dbReference type="Proteomes" id="UP000289437"/>
    </source>
</evidence>
<dbReference type="Pfam" id="PF03275">
    <property type="entry name" value="GLF"/>
    <property type="match status" value="1"/>
</dbReference>
<accession>A0A4Q0SZR6</accession>
<evidence type="ECO:0000256" key="4">
    <source>
        <dbReference type="ARBA" id="ARBA00022827"/>
    </source>
</evidence>
<dbReference type="SUPFAM" id="SSF53756">
    <property type="entry name" value="UDP-Glycosyltransferase/glycogen phosphorylase"/>
    <property type="match status" value="1"/>
</dbReference>
<evidence type="ECO:0000256" key="3">
    <source>
        <dbReference type="ARBA" id="ARBA00022630"/>
    </source>
</evidence>
<dbReference type="AlphaFoldDB" id="A0A4Q0SZR6"/>
<dbReference type="PANTHER" id="PTHR21197">
    <property type="entry name" value="UDP-GALACTOPYRANOSE MUTASE"/>
    <property type="match status" value="1"/>
</dbReference>
<dbReference type="PANTHER" id="PTHR21197:SF0">
    <property type="entry name" value="UDP-GALACTOPYRANOSE MUTASE"/>
    <property type="match status" value="1"/>
</dbReference>
<dbReference type="InterPro" id="IPR004379">
    <property type="entry name" value="UDP-GALP_mutase"/>
</dbReference>
<evidence type="ECO:0000256" key="5">
    <source>
        <dbReference type="ARBA" id="ARBA00023235"/>
    </source>
</evidence>
<evidence type="ECO:0000256" key="1">
    <source>
        <dbReference type="ARBA" id="ARBA00001974"/>
    </source>
</evidence>
<dbReference type="GO" id="GO:0005829">
    <property type="term" value="C:cytosol"/>
    <property type="evidence" value="ECO:0007669"/>
    <property type="project" value="TreeGrafter"/>
</dbReference>
<dbReference type="NCBIfam" id="TIGR00031">
    <property type="entry name" value="UDP-GALP_mutase"/>
    <property type="match status" value="1"/>
</dbReference>
<protein>
    <submittedName>
        <fullName evidence="7">UDP-galactopyranose mutase</fullName>
    </submittedName>
</protein>
<evidence type="ECO:0000256" key="2">
    <source>
        <dbReference type="ARBA" id="ARBA00009321"/>
    </source>
</evidence>
<proteinExistence type="inferred from homology"/>
<gene>
    <name evidence="7" type="ORF">GRAN_0095</name>
</gene>
<name>A0A4Q0SZR6_9BACT</name>
<evidence type="ECO:0000259" key="6">
    <source>
        <dbReference type="Pfam" id="PF03275"/>
    </source>
</evidence>
<reference evidence="8" key="2">
    <citation type="submission" date="2019-02" db="EMBL/GenBank/DDBJ databases">
        <title>Granulicella sibirica sp. nov., a psychrotolerant acidobacterium isolated from an organic soil layer in forested tundra, West Siberia.</title>
        <authorList>
            <person name="Oshkin I.Y."/>
            <person name="Kulichevskaya I.S."/>
            <person name="Rijpstra W.I.C."/>
            <person name="Sinninghe Damste J.S."/>
            <person name="Rakitin A.L."/>
            <person name="Ravin N.V."/>
            <person name="Dedysh S.N."/>
        </authorList>
    </citation>
    <scope>NUCLEOTIDE SEQUENCE [LARGE SCALE GENOMIC DNA]</scope>
    <source>
        <strain evidence="8">AF10</strain>
    </source>
</reference>
<dbReference type="OrthoDB" id="9769600at2"/>
<dbReference type="RefSeq" id="WP_128911056.1">
    <property type="nucleotide sequence ID" value="NZ_RDSM01000001.1"/>
</dbReference>
<feature type="domain" description="UDP-galactopyranose mutase C-terminal" evidence="6">
    <location>
        <begin position="543"/>
        <end position="739"/>
    </location>
</feature>
<comment type="caution">
    <text evidence="7">The sequence shown here is derived from an EMBL/GenBank/DDBJ whole genome shotgun (WGS) entry which is preliminary data.</text>
</comment>
<evidence type="ECO:0000313" key="7">
    <source>
        <dbReference type="EMBL" id="RXH56785.1"/>
    </source>
</evidence>
<dbReference type="SUPFAM" id="SSF54373">
    <property type="entry name" value="FAD-linked reductases, C-terminal domain"/>
    <property type="match status" value="1"/>
</dbReference>
<dbReference type="Proteomes" id="UP000289437">
    <property type="component" value="Unassembled WGS sequence"/>
</dbReference>
<keyword evidence="5" id="KW-0413">Isomerase</keyword>
<dbReference type="Gene3D" id="3.40.50.720">
    <property type="entry name" value="NAD(P)-binding Rossmann-like Domain"/>
    <property type="match status" value="3"/>
</dbReference>
<dbReference type="GO" id="GO:0008767">
    <property type="term" value="F:UDP-galactopyranose mutase activity"/>
    <property type="evidence" value="ECO:0007669"/>
    <property type="project" value="InterPro"/>
</dbReference>
<keyword evidence="8" id="KW-1185">Reference proteome</keyword>
<keyword evidence="3" id="KW-0285">Flavoprotein</keyword>
<dbReference type="InterPro" id="IPR015899">
    <property type="entry name" value="UDP-GalPyranose_mutase_C"/>
</dbReference>
<reference evidence="7 8" key="1">
    <citation type="submission" date="2018-11" db="EMBL/GenBank/DDBJ databases">
        <authorList>
            <person name="Mardanov A.V."/>
            <person name="Ravin N.V."/>
            <person name="Dedysh S.N."/>
        </authorList>
    </citation>
    <scope>NUCLEOTIDE SEQUENCE [LARGE SCALE GENOMIC DNA]</scope>
    <source>
        <strain evidence="7 8">AF10</strain>
    </source>
</reference>
<dbReference type="GO" id="GO:0050660">
    <property type="term" value="F:flavin adenine dinucleotide binding"/>
    <property type="evidence" value="ECO:0007669"/>
    <property type="project" value="TreeGrafter"/>
</dbReference>
<comment type="cofactor">
    <cofactor evidence="1">
        <name>FAD</name>
        <dbReference type="ChEBI" id="CHEBI:57692"/>
    </cofactor>
</comment>
<dbReference type="Gene3D" id="3.40.50.2000">
    <property type="entry name" value="Glycogen Phosphorylase B"/>
    <property type="match status" value="1"/>
</dbReference>
<comment type="similarity">
    <text evidence="2">Belongs to the UDP-galactopyranose/dTDP-fucopyranose mutase family.</text>
</comment>
<keyword evidence="4" id="KW-0274">FAD</keyword>
<dbReference type="EMBL" id="RDSM01000001">
    <property type="protein sequence ID" value="RXH56785.1"/>
    <property type="molecule type" value="Genomic_DNA"/>
</dbReference>
<sequence>MNAAVPYDLMCFSHLRWHFVTQRPQHLLSRFAQDRRVFFWEEPYWDGEGDGWLETMQEGERLWILRPHLPREGDADAMQHALLTQFMNEWKVKHFVRWYYTPMALGFSSDLRAEATVYDCMDELTGFLGAPPQLREREQELFDSADVVFTGGMSLFEAKRKQHGNVHPFPSSIDVPHFAAANDIVEDPADQVDIAHPRAGFFGVLDERFDVELMTEVARIRPQIQFVFLGPVVKIDPAILPQAPNVHYLGPKSYTELPHYLGGWDVALLPFALNDSTKFISPTKTPEYLAAGKPVVSTPIRDVIRGYGDEGLVAIAGTPEEFAAALDRALEPQAPGWKEAVEAKLAGGSWDKTYASMSALIDKARTRSVSLKDRALATVGFRLAETKVKVRPVRRERFDYLVVGAGFAGAVLAERLASVMGKRVLIIDKRDHVGGNTFDYHDAAGILVHKYGPHIFHTNSNEVVQYLSRFTDWRQYEHRVLASVDGKLLPIPINLDTINGLYGLDLDATGMQDFLARRTVTPSSIRTSEDICVSRVGRELYEKFFQNYTRKQWGLDPSELDASVAGRIPVRFDRDNRYFTDTFQAMPSLGYTRMFEKMLDHPKITIRTGVNYAEVAAAYPGVKTIFTGPVDEFFDYRFGPLPYRSLEFKHETYDQEKYQAAAVVNYPNDHAFTRVTEFKYLTGQIAPKTSVVFEYPKAEGDPYYPIPRPENAAIYAKYKELAERANDVHFVGRLASYKYYNMDQVVAQALNLFRKIAGAAPPAFVQGVQVEGLMAEAR</sequence>